<evidence type="ECO:0008006" key="4">
    <source>
        <dbReference type="Google" id="ProtNLM"/>
    </source>
</evidence>
<accession>A0A8B0SQX0</accession>
<reference evidence="1 3" key="1">
    <citation type="submission" date="2021-03" db="EMBL/GenBank/DDBJ databases">
        <title>Draft genome and methylome analysis of Thiotrix fructosivoruns ATCC 49748.</title>
        <authorList>
            <person name="Fomenkov A."/>
            <person name="Grabovich M.Y."/>
            <person name="Roberts R.J."/>
        </authorList>
    </citation>
    <scope>NUCLEOTIDE SEQUENCE [LARGE SCALE GENOMIC DNA]</scope>
    <source>
        <strain evidence="1 3">ATCC 49748</strain>
    </source>
</reference>
<organism evidence="2">
    <name type="scientific">Thiothrix fructosivorans</name>
    <dbReference type="NCBI Taxonomy" id="111770"/>
    <lineage>
        <taxon>Bacteria</taxon>
        <taxon>Pseudomonadati</taxon>
        <taxon>Pseudomonadota</taxon>
        <taxon>Gammaproteobacteria</taxon>
        <taxon>Thiotrichales</taxon>
        <taxon>Thiotrichaceae</taxon>
        <taxon>Thiothrix</taxon>
    </lineage>
</organism>
<evidence type="ECO:0000313" key="2">
    <source>
        <dbReference type="EMBL" id="QTX12408.1"/>
    </source>
</evidence>
<sequence length="65" mass="7171">MSSICVIDTSVFTNLLKVPGRNQNEAEVLRAYQEYAELGCKFILPIATIVETGNHIAQNGHRPAK</sequence>
<dbReference type="EMBL" id="JAFMPM010000006">
    <property type="protein sequence ID" value="MBO0612093.1"/>
    <property type="molecule type" value="Genomic_DNA"/>
</dbReference>
<dbReference type="RefSeq" id="WP_207249803.1">
    <property type="nucleotide sequence ID" value="NZ_JAFMPM010000006.1"/>
</dbReference>
<dbReference type="Proteomes" id="UP000664466">
    <property type="component" value="Unassembled WGS sequence"/>
</dbReference>
<dbReference type="AlphaFoldDB" id="A0A8B0SQX0"/>
<evidence type="ECO:0000313" key="1">
    <source>
        <dbReference type="EMBL" id="MBO0612093.1"/>
    </source>
</evidence>
<proteinExistence type="predicted"/>
<keyword evidence="3" id="KW-1185">Reference proteome</keyword>
<evidence type="ECO:0000313" key="3">
    <source>
        <dbReference type="Proteomes" id="UP000664466"/>
    </source>
</evidence>
<dbReference type="EMBL" id="CP072748">
    <property type="protein sequence ID" value="QTX12408.1"/>
    <property type="molecule type" value="Genomic_DNA"/>
</dbReference>
<name>A0A8B0SQX0_9GAMM</name>
<gene>
    <name evidence="2" type="ORF">J1836_008825</name>
    <name evidence="1" type="ORF">J1836_04000</name>
</gene>
<protein>
    <recommendedName>
        <fullName evidence="4">PIN domain-containing protein</fullName>
    </recommendedName>
</protein>
<reference evidence="2" key="2">
    <citation type="submission" date="2021-04" db="EMBL/GenBank/DDBJ databases">
        <title>Complete Genome and methylome analysis of Thiothrix fructosivorans ATCC 49748.</title>
        <authorList>
            <person name="Fomenkov A."/>
            <person name="Sun L."/>
            <person name="Vincze T."/>
            <person name="Grabovich M.Y."/>
            <person name="Roberts R.J."/>
        </authorList>
    </citation>
    <scope>NUCLEOTIDE SEQUENCE</scope>
    <source>
        <strain evidence="2">ATCC 49748</strain>
    </source>
</reference>